<dbReference type="OrthoDB" id="10262935at2759"/>
<dbReference type="GO" id="GO:0005524">
    <property type="term" value="F:ATP binding"/>
    <property type="evidence" value="ECO:0007669"/>
    <property type="project" value="UniProtKB-KW"/>
</dbReference>
<evidence type="ECO:0000256" key="11">
    <source>
        <dbReference type="ARBA" id="ARBA00023221"/>
    </source>
</evidence>
<comment type="catalytic activity">
    <reaction evidence="12">
        <text>(R)-5-phosphomevalonate + ATP = (R)-5-diphosphomevalonate + ADP</text>
        <dbReference type="Rhea" id="RHEA:16341"/>
        <dbReference type="ChEBI" id="CHEBI:30616"/>
        <dbReference type="ChEBI" id="CHEBI:57557"/>
        <dbReference type="ChEBI" id="CHEBI:58146"/>
        <dbReference type="ChEBI" id="CHEBI:456216"/>
        <dbReference type="EC" id="2.7.4.2"/>
    </reaction>
    <physiologicalReaction direction="left-to-right" evidence="12">
        <dbReference type="Rhea" id="RHEA:16342"/>
    </physiologicalReaction>
</comment>
<dbReference type="GO" id="GO:0004631">
    <property type="term" value="F:phosphomevalonate kinase activity"/>
    <property type="evidence" value="ECO:0007669"/>
    <property type="project" value="UniProtKB-EC"/>
</dbReference>
<dbReference type="PIRSF" id="PIRSF017288">
    <property type="entry name" value="PMK_GHMP_euk"/>
    <property type="match status" value="1"/>
</dbReference>
<keyword evidence="8" id="KW-0067">ATP-binding</keyword>
<sequence>MPYSAPGKALIAGGYLVLFPEYRAYCVALSSRMHSVAVKSDERVLTFHSPQFSTSTWSYDLDDVQPQKNPFLNAVVQVCGAYFGELCGGSIYIFSDAGFHSQHESTPMPDYPRFRTHRKSIGSVPKTGLGSSAALCVVATASIVEMMGRANDPHFTRIVHNIAQIAHCVAQGKVGSGFDVAVAVYGSVQYSRFTPTMIPKTITPESVRPVVDMKWDEWLERCALPPSVSVLMGDVRGGSETPAMVQKVLAWRDAKPEEAEPIWASLDGANNALVAALIRESEPHAIRICFDHIRAQLQAMTKLTGVPIEPESQTKLLDAAKSIDGVINGVVPGAGGSDAIFLLVESDKFDTAKQALSIDPRFAKVKWLSLHQEAVGLRREEASYPGVRAHSHS</sequence>
<dbReference type="GO" id="GO:0006696">
    <property type="term" value="P:ergosterol biosynthetic process"/>
    <property type="evidence" value="ECO:0007669"/>
    <property type="project" value="TreeGrafter"/>
</dbReference>
<evidence type="ECO:0000256" key="5">
    <source>
        <dbReference type="ARBA" id="ARBA00022679"/>
    </source>
</evidence>
<evidence type="ECO:0000256" key="2">
    <source>
        <dbReference type="ARBA" id="ARBA00006495"/>
    </source>
</evidence>
<name>A0A2T0FJJ5_9ASCO</name>
<dbReference type="Gene3D" id="3.30.70.890">
    <property type="entry name" value="GHMP kinase, C-terminal domain"/>
    <property type="match status" value="1"/>
</dbReference>
<keyword evidence="10" id="KW-0443">Lipid metabolism</keyword>
<keyword evidence="6" id="KW-0547">Nucleotide-binding</keyword>
<dbReference type="Gene3D" id="3.30.230.10">
    <property type="match status" value="1"/>
</dbReference>
<accession>A0A2T0FJJ5</accession>
<dbReference type="InterPro" id="IPR035102">
    <property type="entry name" value="Phosphomevalonate_kinase"/>
</dbReference>
<protein>
    <recommendedName>
        <fullName evidence="3">phosphomevalonate kinase</fullName>
        <ecNumber evidence="3">2.7.4.2</ecNumber>
    </recommendedName>
</protein>
<dbReference type="Proteomes" id="UP000238350">
    <property type="component" value="Unassembled WGS sequence"/>
</dbReference>
<comment type="pathway">
    <text evidence="1">Isoprenoid biosynthesis; isopentenyl diphosphate biosynthesis via mevalonate pathway; isopentenyl diphosphate from (R)-mevalonate: step 2/3.</text>
</comment>
<dbReference type="AlphaFoldDB" id="A0A2T0FJJ5"/>
<keyword evidence="9" id="KW-0752">Steroid biosynthesis</keyword>
<proteinExistence type="inferred from homology"/>
<keyword evidence="7 14" id="KW-0418">Kinase</keyword>
<evidence type="ECO:0000256" key="12">
    <source>
        <dbReference type="ARBA" id="ARBA00029326"/>
    </source>
</evidence>
<dbReference type="PANTHER" id="PTHR31814">
    <property type="match status" value="1"/>
</dbReference>
<dbReference type="PANTHER" id="PTHR31814:SF2">
    <property type="entry name" value="PHOSPHOMEVALONATE KINASE"/>
    <property type="match status" value="1"/>
</dbReference>
<dbReference type="PROSITE" id="PS00627">
    <property type="entry name" value="GHMP_KINASES_ATP"/>
    <property type="match status" value="1"/>
</dbReference>
<dbReference type="GO" id="GO:0010142">
    <property type="term" value="P:farnesyl diphosphate biosynthetic process, mevalonate pathway"/>
    <property type="evidence" value="ECO:0007669"/>
    <property type="project" value="TreeGrafter"/>
</dbReference>
<keyword evidence="4" id="KW-0444">Lipid biosynthesis</keyword>
<keyword evidence="5" id="KW-0808">Transferase</keyword>
<dbReference type="InterPro" id="IPR020568">
    <property type="entry name" value="Ribosomal_Su5_D2-typ_SF"/>
</dbReference>
<feature type="domain" description="GHMP kinase N-terminal" evidence="13">
    <location>
        <begin position="124"/>
        <end position="186"/>
    </location>
</feature>
<comment type="similarity">
    <text evidence="2">Belongs to the GHMP kinase family. Mevalonate kinase subfamily.</text>
</comment>
<evidence type="ECO:0000256" key="3">
    <source>
        <dbReference type="ARBA" id="ARBA00012958"/>
    </source>
</evidence>
<dbReference type="UniPathway" id="UPA00057">
    <property type="reaction ID" value="UER00099"/>
</dbReference>
<dbReference type="Pfam" id="PF00288">
    <property type="entry name" value="GHMP_kinases_N"/>
    <property type="match status" value="1"/>
</dbReference>
<evidence type="ECO:0000256" key="10">
    <source>
        <dbReference type="ARBA" id="ARBA00023098"/>
    </source>
</evidence>
<evidence type="ECO:0000256" key="9">
    <source>
        <dbReference type="ARBA" id="ARBA00022955"/>
    </source>
</evidence>
<evidence type="ECO:0000256" key="6">
    <source>
        <dbReference type="ARBA" id="ARBA00022741"/>
    </source>
</evidence>
<dbReference type="GO" id="GO:0005777">
    <property type="term" value="C:peroxisome"/>
    <property type="evidence" value="ECO:0007669"/>
    <property type="project" value="TreeGrafter"/>
</dbReference>
<dbReference type="SUPFAM" id="SSF54211">
    <property type="entry name" value="Ribosomal protein S5 domain 2-like"/>
    <property type="match status" value="1"/>
</dbReference>
<evidence type="ECO:0000256" key="4">
    <source>
        <dbReference type="ARBA" id="ARBA00022516"/>
    </source>
</evidence>
<keyword evidence="15" id="KW-1185">Reference proteome</keyword>
<dbReference type="InterPro" id="IPR016005">
    <property type="entry name" value="Erg8"/>
</dbReference>
<evidence type="ECO:0000256" key="8">
    <source>
        <dbReference type="ARBA" id="ARBA00022840"/>
    </source>
</evidence>
<dbReference type="InterPro" id="IPR014721">
    <property type="entry name" value="Ribsml_uS5_D2-typ_fold_subgr"/>
</dbReference>
<dbReference type="GeneID" id="36516513"/>
<dbReference type="InterPro" id="IPR036554">
    <property type="entry name" value="GHMP_kinase_C_sf"/>
</dbReference>
<dbReference type="InterPro" id="IPR006203">
    <property type="entry name" value="GHMP_knse_ATP-bd_CS"/>
</dbReference>
<dbReference type="RefSeq" id="XP_024665090.1">
    <property type="nucleotide sequence ID" value="XM_024809322.1"/>
</dbReference>
<gene>
    <name evidence="14" type="ORF">B9G98_02765</name>
</gene>
<evidence type="ECO:0000256" key="7">
    <source>
        <dbReference type="ARBA" id="ARBA00022777"/>
    </source>
</evidence>
<dbReference type="EMBL" id="NDIQ01000021">
    <property type="protein sequence ID" value="PRT55145.1"/>
    <property type="molecule type" value="Genomic_DNA"/>
</dbReference>
<evidence type="ECO:0000256" key="1">
    <source>
        <dbReference type="ARBA" id="ARBA00005017"/>
    </source>
</evidence>
<evidence type="ECO:0000313" key="15">
    <source>
        <dbReference type="Proteomes" id="UP000238350"/>
    </source>
</evidence>
<dbReference type="STRING" id="45607.A0A2T0FJJ5"/>
<dbReference type="GO" id="GO:0019287">
    <property type="term" value="P:isopentenyl diphosphate biosynthetic process, mevalonate pathway"/>
    <property type="evidence" value="ECO:0007669"/>
    <property type="project" value="UniProtKB-UniPathway"/>
</dbReference>
<reference evidence="14 15" key="1">
    <citation type="submission" date="2017-04" db="EMBL/GenBank/DDBJ databases">
        <title>Genome sequencing of [Candida] sorbophila.</title>
        <authorList>
            <person name="Ahn J.O."/>
        </authorList>
    </citation>
    <scope>NUCLEOTIDE SEQUENCE [LARGE SCALE GENOMIC DNA]</scope>
    <source>
        <strain evidence="14 15">DS02</strain>
    </source>
</reference>
<dbReference type="InterPro" id="IPR006204">
    <property type="entry name" value="GHMP_kinase_N_dom"/>
</dbReference>
<evidence type="ECO:0000259" key="13">
    <source>
        <dbReference type="Pfam" id="PF00288"/>
    </source>
</evidence>
<organism evidence="14 15">
    <name type="scientific">Wickerhamiella sorbophila</name>
    <dbReference type="NCBI Taxonomy" id="45607"/>
    <lineage>
        <taxon>Eukaryota</taxon>
        <taxon>Fungi</taxon>
        <taxon>Dikarya</taxon>
        <taxon>Ascomycota</taxon>
        <taxon>Saccharomycotina</taxon>
        <taxon>Dipodascomycetes</taxon>
        <taxon>Dipodascales</taxon>
        <taxon>Trichomonascaceae</taxon>
        <taxon>Wickerhamiella</taxon>
    </lineage>
</organism>
<comment type="caution">
    <text evidence="14">The sequence shown here is derived from an EMBL/GenBank/DDBJ whole genome shotgun (WGS) entry which is preliminary data.</text>
</comment>
<evidence type="ECO:0000313" key="14">
    <source>
        <dbReference type="EMBL" id="PRT55145.1"/>
    </source>
</evidence>
<dbReference type="SUPFAM" id="SSF55060">
    <property type="entry name" value="GHMP Kinase, C-terminal domain"/>
    <property type="match status" value="1"/>
</dbReference>
<dbReference type="EC" id="2.7.4.2" evidence="3"/>
<keyword evidence="11" id="KW-0753">Steroid metabolism</keyword>